<dbReference type="Gene3D" id="3.60.21.10">
    <property type="match status" value="1"/>
</dbReference>
<proteinExistence type="inferred from homology"/>
<gene>
    <name evidence="7" type="ORF">JGU71_19950</name>
</gene>
<evidence type="ECO:0000256" key="4">
    <source>
        <dbReference type="ARBA" id="ARBA00025742"/>
    </source>
</evidence>
<organism evidence="7 8">
    <name type="scientific">Antrihabitans stalagmiti</name>
    <dbReference type="NCBI Taxonomy" id="2799499"/>
    <lineage>
        <taxon>Bacteria</taxon>
        <taxon>Bacillati</taxon>
        <taxon>Actinomycetota</taxon>
        <taxon>Actinomycetes</taxon>
        <taxon>Mycobacteriales</taxon>
        <taxon>Nocardiaceae</taxon>
        <taxon>Antrihabitans</taxon>
    </lineage>
</organism>
<evidence type="ECO:0000256" key="5">
    <source>
        <dbReference type="SAM" id="SignalP"/>
    </source>
</evidence>
<dbReference type="InterPro" id="IPR004843">
    <property type="entry name" value="Calcineurin-like_PHP"/>
</dbReference>
<dbReference type="SUPFAM" id="SSF56300">
    <property type="entry name" value="Metallo-dependent phosphatases"/>
    <property type="match status" value="1"/>
</dbReference>
<sequence length="477" mass="50892">MSCCGPSRRRLLTMMAAGVVLPMVSSGRPGSAGADPIPLLATDLEVVTVTDTSVVVTWSTVSPQGADAFGRPLPVAANTELRIGPADSVTAPKVLGFDDTPTGYHYAEVHGLEPGRQYRFEAYSNGVRAVPTNGVTSAPGAVEQSGRFTTLVPPPGRHLRTIALSNDVHYGEEVSGIVSGDLPPGYRQDQGLPPYPEVMLSAMLDDLRSPDRGADQLILAGDLTAEATAVDSAAVRARLDAWGSLGSDYFVCRGNHDRPHVGAEYAQCSAVPAAPDHHDCWGDSFVDHQKLLSYQVGGLRLLGIDTTALDASGGTIDPEQMAEIRSALTSDPDRPTVVFGHHPVTNEAATNNAAGPGFVLDRGNAAELQNSYVGAPGVFLHHSGHTHRNKLTRPDVAVRVEFLEVGAVKEYPGGYSLLRVYDGGYMVNFYKTRSDLAKRWSARTRGQYFGLFPEYALGTFAERNHVVVRDLSGLTSS</sequence>
<evidence type="ECO:0000313" key="8">
    <source>
        <dbReference type="Proteomes" id="UP000655868"/>
    </source>
</evidence>
<dbReference type="GO" id="GO:0046872">
    <property type="term" value="F:metal ion binding"/>
    <property type="evidence" value="ECO:0007669"/>
    <property type="project" value="UniProtKB-KW"/>
</dbReference>
<dbReference type="InterPro" id="IPR013783">
    <property type="entry name" value="Ig-like_fold"/>
</dbReference>
<evidence type="ECO:0000256" key="1">
    <source>
        <dbReference type="ARBA" id="ARBA00022723"/>
    </source>
</evidence>
<evidence type="ECO:0000259" key="6">
    <source>
        <dbReference type="Pfam" id="PF00149"/>
    </source>
</evidence>
<dbReference type="Pfam" id="PF00149">
    <property type="entry name" value="Metallophos"/>
    <property type="match status" value="1"/>
</dbReference>
<dbReference type="Proteomes" id="UP000655868">
    <property type="component" value="Unassembled WGS sequence"/>
</dbReference>
<dbReference type="GO" id="GO:0005975">
    <property type="term" value="P:carbohydrate metabolic process"/>
    <property type="evidence" value="ECO:0007669"/>
    <property type="project" value="UniProtKB-ARBA"/>
</dbReference>
<name>A0A934NTT0_9NOCA</name>
<comment type="similarity">
    <text evidence="4">Belongs to the cyclic nucleotide phosphodiesterase class-III family.</text>
</comment>
<dbReference type="InterPro" id="IPR029052">
    <property type="entry name" value="Metallo-depent_PP-like"/>
</dbReference>
<comment type="caution">
    <text evidence="7">The sequence shown here is derived from an EMBL/GenBank/DDBJ whole genome shotgun (WGS) entry which is preliminary data.</text>
</comment>
<evidence type="ECO:0000313" key="7">
    <source>
        <dbReference type="EMBL" id="MBJ8341164.1"/>
    </source>
</evidence>
<keyword evidence="5" id="KW-0732">Signal</keyword>
<dbReference type="InterPro" id="IPR006311">
    <property type="entry name" value="TAT_signal"/>
</dbReference>
<dbReference type="PANTHER" id="PTHR42988">
    <property type="entry name" value="PHOSPHOHYDROLASE"/>
    <property type="match status" value="1"/>
</dbReference>
<keyword evidence="3" id="KW-0408">Iron</keyword>
<dbReference type="InterPro" id="IPR050884">
    <property type="entry name" value="CNP_phosphodiesterase-III"/>
</dbReference>
<protein>
    <submittedName>
        <fullName evidence="7">Metallophosphoesterase</fullName>
    </submittedName>
</protein>
<feature type="chain" id="PRO_5037081587" evidence="5">
    <location>
        <begin position="35"/>
        <end position="477"/>
    </location>
</feature>
<keyword evidence="1" id="KW-0479">Metal-binding</keyword>
<dbReference type="AlphaFoldDB" id="A0A934NTT0"/>
<keyword evidence="2" id="KW-0378">Hydrolase</keyword>
<evidence type="ECO:0000256" key="3">
    <source>
        <dbReference type="ARBA" id="ARBA00023004"/>
    </source>
</evidence>
<dbReference type="Gene3D" id="2.60.40.10">
    <property type="entry name" value="Immunoglobulins"/>
    <property type="match status" value="1"/>
</dbReference>
<dbReference type="PANTHER" id="PTHR42988:SF2">
    <property type="entry name" value="CYCLIC NUCLEOTIDE PHOSPHODIESTERASE CBUA0032-RELATED"/>
    <property type="match status" value="1"/>
</dbReference>
<accession>A0A934NTT0</accession>
<feature type="signal peptide" evidence="5">
    <location>
        <begin position="1"/>
        <end position="34"/>
    </location>
</feature>
<dbReference type="GO" id="GO:0016787">
    <property type="term" value="F:hydrolase activity"/>
    <property type="evidence" value="ECO:0007669"/>
    <property type="project" value="UniProtKB-KW"/>
</dbReference>
<dbReference type="PROSITE" id="PS51318">
    <property type="entry name" value="TAT"/>
    <property type="match status" value="1"/>
</dbReference>
<evidence type="ECO:0000256" key="2">
    <source>
        <dbReference type="ARBA" id="ARBA00022801"/>
    </source>
</evidence>
<keyword evidence="8" id="KW-1185">Reference proteome</keyword>
<dbReference type="RefSeq" id="WP_199706024.1">
    <property type="nucleotide sequence ID" value="NZ_JAEMNV010000006.1"/>
</dbReference>
<reference evidence="7" key="1">
    <citation type="submission" date="2020-12" db="EMBL/GenBank/DDBJ databases">
        <title>Antrihabitans popcorni sp. nov. and Antrihabitans auranticaus sp. nov., isolated from a larva cave.</title>
        <authorList>
            <person name="Lee S.D."/>
            <person name="Kim I.S."/>
        </authorList>
    </citation>
    <scope>NUCLEOTIDE SEQUENCE</scope>
    <source>
        <strain evidence="7">YC3-6</strain>
    </source>
</reference>
<feature type="domain" description="Calcineurin-like phosphoesterase" evidence="6">
    <location>
        <begin position="162"/>
        <end position="388"/>
    </location>
</feature>
<dbReference type="EMBL" id="JAEMNV010000006">
    <property type="protein sequence ID" value="MBJ8341164.1"/>
    <property type="molecule type" value="Genomic_DNA"/>
</dbReference>